<dbReference type="EMBL" id="ADBJ01000025">
    <property type="protein sequence ID" value="EFA81725.1"/>
    <property type="molecule type" value="Genomic_DNA"/>
</dbReference>
<dbReference type="InterPro" id="IPR026832">
    <property type="entry name" value="Asteroid"/>
</dbReference>
<sequence length="538" mass="62143">MGVKGFNRYIKDKLKDKEEKLILSDIAKNKSLDGPAFYHRLASKLSLFGSFVQLRNEIVEYFDRLKKFNIQPIVFLDGLTPSDKHKALEKRYFDKVKKMNGVSKLLKDSKPFTEEDYNDIKIKMVAVEFKRVLEELNILTYVAFQETDYEITQWAADNKDVFAIISTDSDYYFSKMGNSYFILYDNFVVKDESIEAKGSKSKMVADCLNIKVKQLPLLAILMGNDITEFIIENTQNKQVKRVIDYSTNTQARITNIIDSLKKSKKCSLNQTLKNYFRNKDDIEKCLNSYHNYRSRGRSKEGFVKNGLFFRNSPHLPSGIMYKPYYQRFFSFSTAGCMIDYNYLSALYSPMNQVSTYCNDLVSYSPTPEGLPEIKSSFSIDDCYRTMITLDNRIYEFASWFKVLEQPKLLEYSKRYSGPAVASARYQCFDDLLMILSSVEVMNIPSNIQCHLKSPHQVLDSTNLHLLWQSATKRLVGIPPTTAGNATDRLGHLFPSFKDNITEDHLQHFNYLKNEIYSNLKLSNDATTTTTTTNQSINQ</sequence>
<dbReference type="PANTHER" id="PTHR15665">
    <property type="entry name" value="ASTEROID PROTEIN"/>
    <property type="match status" value="1"/>
</dbReference>
<evidence type="ECO:0000313" key="2">
    <source>
        <dbReference type="EMBL" id="EFA81725.1"/>
    </source>
</evidence>
<evidence type="ECO:0000313" key="3">
    <source>
        <dbReference type="Proteomes" id="UP000001396"/>
    </source>
</evidence>
<organism evidence="2 3">
    <name type="scientific">Heterostelium pallidum (strain ATCC 26659 / Pp 5 / PN500)</name>
    <name type="common">Cellular slime mold</name>
    <name type="synonym">Polysphondylium pallidum</name>
    <dbReference type="NCBI Taxonomy" id="670386"/>
    <lineage>
        <taxon>Eukaryota</taxon>
        <taxon>Amoebozoa</taxon>
        <taxon>Evosea</taxon>
        <taxon>Eumycetozoa</taxon>
        <taxon>Dictyostelia</taxon>
        <taxon>Acytosteliales</taxon>
        <taxon>Acytosteliaceae</taxon>
        <taxon>Heterostelium</taxon>
    </lineage>
</organism>
<keyword evidence="3" id="KW-1185">Reference proteome</keyword>
<dbReference type="PANTHER" id="PTHR15665:SF1">
    <property type="entry name" value="PROTEIN ASTEROID HOMOLOG 1"/>
    <property type="match status" value="1"/>
</dbReference>
<dbReference type="InParanoid" id="D3BAY8"/>
<dbReference type="AlphaFoldDB" id="D3BAY8"/>
<comment type="similarity">
    <text evidence="1">Belongs to the asteroid family.</text>
</comment>
<dbReference type="FunCoup" id="D3BAY8">
    <property type="interactions" value="57"/>
</dbReference>
<accession>D3BAY8</accession>
<dbReference type="SUPFAM" id="SSF88723">
    <property type="entry name" value="PIN domain-like"/>
    <property type="match status" value="1"/>
</dbReference>
<evidence type="ECO:0000256" key="1">
    <source>
        <dbReference type="ARBA" id="ARBA00007398"/>
    </source>
</evidence>
<reference evidence="2 3" key="1">
    <citation type="journal article" date="2011" name="Genome Res.">
        <title>Phylogeny-wide analysis of social amoeba genomes highlights ancient origins for complex intercellular communication.</title>
        <authorList>
            <person name="Heidel A.J."/>
            <person name="Lawal H.M."/>
            <person name="Felder M."/>
            <person name="Schilde C."/>
            <person name="Helps N.R."/>
            <person name="Tunggal B."/>
            <person name="Rivero F."/>
            <person name="John U."/>
            <person name="Schleicher M."/>
            <person name="Eichinger L."/>
            <person name="Platzer M."/>
            <person name="Noegel A.A."/>
            <person name="Schaap P."/>
            <person name="Gloeckner G."/>
        </authorList>
    </citation>
    <scope>NUCLEOTIDE SEQUENCE [LARGE SCALE GENOMIC DNA]</scope>
    <source>
        <strain evidence="3">ATCC 26659 / Pp 5 / PN500</strain>
    </source>
</reference>
<proteinExistence type="inferred from homology"/>
<comment type="caution">
    <text evidence="2">The sequence shown here is derived from an EMBL/GenBank/DDBJ whole genome shotgun (WGS) entry which is preliminary data.</text>
</comment>
<protein>
    <recommendedName>
        <fullName evidence="4">Asteroid domain-containing protein</fullName>
    </recommendedName>
</protein>
<dbReference type="Proteomes" id="UP000001396">
    <property type="component" value="Unassembled WGS sequence"/>
</dbReference>
<dbReference type="RefSeq" id="XP_020433842.1">
    <property type="nucleotide sequence ID" value="XM_020576593.1"/>
</dbReference>
<name>D3BAY8_HETP5</name>
<dbReference type="GeneID" id="31361203"/>
<gene>
    <name evidence="2" type="ORF">PPL_05719</name>
</gene>
<dbReference type="Gene3D" id="3.40.50.1010">
    <property type="entry name" value="5'-nuclease"/>
    <property type="match status" value="1"/>
</dbReference>
<evidence type="ECO:0008006" key="4">
    <source>
        <dbReference type="Google" id="ProtNLM"/>
    </source>
</evidence>
<dbReference type="InterPro" id="IPR029060">
    <property type="entry name" value="PIN-like_dom_sf"/>
</dbReference>